<dbReference type="PROSITE" id="PS50294">
    <property type="entry name" value="WD_REPEATS_REGION"/>
    <property type="match status" value="2"/>
</dbReference>
<dbReference type="PRINTS" id="PR00320">
    <property type="entry name" value="GPROTEINBRPT"/>
</dbReference>
<name>D3BG93_HETP5</name>
<dbReference type="CDD" id="cd00200">
    <property type="entry name" value="WD40"/>
    <property type="match status" value="1"/>
</dbReference>
<gene>
    <name evidence="8" type="primary">strap</name>
    <name evidence="8" type="ORF">PPL_07544</name>
</gene>
<dbReference type="SUPFAM" id="SSF50978">
    <property type="entry name" value="WD40 repeat-like"/>
    <property type="match status" value="1"/>
</dbReference>
<dbReference type="GO" id="GO:0032797">
    <property type="term" value="C:SMN complex"/>
    <property type="evidence" value="ECO:0007669"/>
    <property type="project" value="TreeGrafter"/>
</dbReference>
<keyword evidence="1 7" id="KW-0853">WD repeat</keyword>
<keyword evidence="9" id="KW-1185">Reference proteome</keyword>
<dbReference type="InterPro" id="IPR015943">
    <property type="entry name" value="WD40/YVTN_repeat-like_dom_sf"/>
</dbReference>
<dbReference type="EMBL" id="ADBJ01000034">
    <property type="protein sequence ID" value="EFA79493.1"/>
    <property type="molecule type" value="Genomic_DNA"/>
</dbReference>
<evidence type="ECO:0000256" key="6">
    <source>
        <dbReference type="ARBA" id="ARBA00040390"/>
    </source>
</evidence>
<dbReference type="PROSITE" id="PS50082">
    <property type="entry name" value="WD_REPEATS_2"/>
    <property type="match status" value="3"/>
</dbReference>
<dbReference type="GO" id="GO:0000387">
    <property type="term" value="P:spliceosomal snRNP assembly"/>
    <property type="evidence" value="ECO:0007669"/>
    <property type="project" value="TreeGrafter"/>
</dbReference>
<dbReference type="Proteomes" id="UP000001396">
    <property type="component" value="Unassembled WGS sequence"/>
</dbReference>
<keyword evidence="4" id="KW-0508">mRNA splicing</keyword>
<dbReference type="Pfam" id="PF00400">
    <property type="entry name" value="WD40"/>
    <property type="match status" value="5"/>
</dbReference>
<dbReference type="FunCoup" id="D3BG93">
    <property type="interactions" value="398"/>
</dbReference>
<organism evidence="8 9">
    <name type="scientific">Heterostelium pallidum (strain ATCC 26659 / Pp 5 / PN500)</name>
    <name type="common">Cellular slime mold</name>
    <name type="synonym">Polysphondylium pallidum</name>
    <dbReference type="NCBI Taxonomy" id="670386"/>
    <lineage>
        <taxon>Eukaryota</taxon>
        <taxon>Amoebozoa</taxon>
        <taxon>Evosea</taxon>
        <taxon>Eumycetozoa</taxon>
        <taxon>Dictyostelia</taxon>
        <taxon>Acytosteliales</taxon>
        <taxon>Acytosteliaceae</taxon>
        <taxon>Heterostelium</taxon>
    </lineage>
</organism>
<keyword evidence="2" id="KW-0507">mRNA processing</keyword>
<dbReference type="SMART" id="SM00320">
    <property type="entry name" value="WD40"/>
    <property type="match status" value="7"/>
</dbReference>
<dbReference type="Gene3D" id="2.130.10.10">
    <property type="entry name" value="YVTN repeat-like/Quinoprotein amine dehydrogenase"/>
    <property type="match status" value="1"/>
</dbReference>
<protein>
    <recommendedName>
        <fullName evidence="6">Serine-threonine kinase receptor-associated protein</fullName>
    </recommendedName>
</protein>
<evidence type="ECO:0000256" key="7">
    <source>
        <dbReference type="PROSITE-ProRule" id="PRU00221"/>
    </source>
</evidence>
<dbReference type="InterPro" id="IPR036322">
    <property type="entry name" value="WD40_repeat_dom_sf"/>
</dbReference>
<feature type="repeat" description="WD" evidence="7">
    <location>
        <begin position="136"/>
        <end position="178"/>
    </location>
</feature>
<evidence type="ECO:0000256" key="2">
    <source>
        <dbReference type="ARBA" id="ARBA00022664"/>
    </source>
</evidence>
<feature type="repeat" description="WD" evidence="7">
    <location>
        <begin position="259"/>
        <end position="290"/>
    </location>
</feature>
<dbReference type="RefSeq" id="XP_020431614.1">
    <property type="nucleotide sequence ID" value="XM_020578379.1"/>
</dbReference>
<proteinExistence type="inferred from homology"/>
<dbReference type="InterPro" id="IPR020472">
    <property type="entry name" value="WD40_PAC1"/>
</dbReference>
<dbReference type="STRING" id="670386.D3BG93"/>
<evidence type="ECO:0000313" key="9">
    <source>
        <dbReference type="Proteomes" id="UP000001396"/>
    </source>
</evidence>
<dbReference type="AlphaFoldDB" id="D3BG93"/>
<evidence type="ECO:0000256" key="1">
    <source>
        <dbReference type="ARBA" id="ARBA00022574"/>
    </source>
</evidence>
<evidence type="ECO:0000256" key="5">
    <source>
        <dbReference type="ARBA" id="ARBA00038394"/>
    </source>
</evidence>
<accession>D3BG93</accession>
<dbReference type="PANTHER" id="PTHR19877:SF13">
    <property type="entry name" value="SERINE-THREONINE KINASE RECEPTOR-ASSOCIATED PROTEIN"/>
    <property type="match status" value="1"/>
</dbReference>
<keyword evidence="3" id="KW-0677">Repeat</keyword>
<dbReference type="OMA" id="DGFYGLW"/>
<dbReference type="GO" id="GO:0003723">
    <property type="term" value="F:RNA binding"/>
    <property type="evidence" value="ECO:0007669"/>
    <property type="project" value="TreeGrafter"/>
</dbReference>
<dbReference type="PANTHER" id="PTHR19877">
    <property type="entry name" value="EUKARYOTIC TRANSLATION INITIATION FACTOR 3 SUBUNIT I"/>
    <property type="match status" value="1"/>
</dbReference>
<evidence type="ECO:0000256" key="4">
    <source>
        <dbReference type="ARBA" id="ARBA00023187"/>
    </source>
</evidence>
<evidence type="ECO:0000313" key="8">
    <source>
        <dbReference type="EMBL" id="EFA79493.1"/>
    </source>
</evidence>
<comment type="caution">
    <text evidence="8">The sequence shown here is derived from an EMBL/GenBank/DDBJ whole genome shotgun (WGS) entry which is preliminary data.</text>
</comment>
<feature type="repeat" description="WD" evidence="7">
    <location>
        <begin position="52"/>
        <end position="93"/>
    </location>
</feature>
<dbReference type="InterPro" id="IPR001680">
    <property type="entry name" value="WD40_rpt"/>
</dbReference>
<evidence type="ECO:0000256" key="3">
    <source>
        <dbReference type="ARBA" id="ARBA00022737"/>
    </source>
</evidence>
<comment type="similarity">
    <text evidence="5">Belongs to the WD repeat STRAP family.</text>
</comment>
<dbReference type="InParanoid" id="D3BG93"/>
<dbReference type="GeneID" id="31363025"/>
<reference evidence="8 9" key="1">
    <citation type="journal article" date="2011" name="Genome Res.">
        <title>Phylogeny-wide analysis of social amoeba genomes highlights ancient origins for complex intercellular communication.</title>
        <authorList>
            <person name="Heidel A.J."/>
            <person name="Lawal H.M."/>
            <person name="Felder M."/>
            <person name="Schilde C."/>
            <person name="Helps N.R."/>
            <person name="Tunggal B."/>
            <person name="Rivero F."/>
            <person name="John U."/>
            <person name="Schleicher M."/>
            <person name="Eichinger L."/>
            <person name="Platzer M."/>
            <person name="Noegel A.A."/>
            <person name="Schaap P."/>
            <person name="Gloeckner G."/>
        </authorList>
    </citation>
    <scope>NUCLEOTIDE SEQUENCE [LARGE SCALE GENOMIC DNA]</scope>
    <source>
        <strain evidence="9">ATCC 26659 / Pp 5 / PN500</strain>
    </source>
</reference>
<sequence>MKQPLICSGHSRPVSDLAYSNESADGCYIVSACLDGKPMLRDGNNGDWIGTFEGHKGAVWSSRFNSNATQALTASADYTVKLWDTLNGGELLSLEHQSIVKTADFSRFNNRIVTGGAEKILRIYDLEKPNVPLAQIPGHQSMIKTAMWSVYNDDVILSGGNDEVIRIMDLRSGTQMALCAKAPISSMEFSKDKQYLVTTAGNEVTFWNAQNFHPVKVYSLPFEVICASLHPDNSRFIAGGSDFWVHVYDFNTGNEIEVNKGHHGPVNCCRYSPDGESFASGSVDGTIRIWLAEIIDRFQKSTTTFHSKQKLEIEK</sequence>